<reference evidence="1 2" key="1">
    <citation type="journal article" date="2020" name="Front. Plant Sci.">
        <title>Isolation of Rhizosphere Bacteria That Improve Quality and Water Stress Tolerance in Greenhouse Ornamentals.</title>
        <authorList>
            <person name="Nordstedt N.P."/>
            <person name="Jones M.L."/>
        </authorList>
    </citation>
    <scope>NUCLEOTIDE SEQUENCE [LARGE SCALE GENOMIC DNA]</scope>
    <source>
        <strain evidence="1 2">C7D2</strain>
    </source>
</reference>
<name>A0A7Y5Z534_9PSED</name>
<accession>A0A7Y5Z534</accession>
<organism evidence="1 2">
    <name type="scientific">Pseudomonas corrugata</name>
    <dbReference type="NCBI Taxonomy" id="47879"/>
    <lineage>
        <taxon>Bacteria</taxon>
        <taxon>Pseudomonadati</taxon>
        <taxon>Pseudomonadota</taxon>
        <taxon>Gammaproteobacteria</taxon>
        <taxon>Pseudomonadales</taxon>
        <taxon>Pseudomonadaceae</taxon>
        <taxon>Pseudomonas</taxon>
    </lineage>
</organism>
<dbReference type="EMBL" id="JABFMR010000008">
    <property type="protein sequence ID" value="NUT87137.1"/>
    <property type="molecule type" value="Genomic_DNA"/>
</dbReference>
<sequence>MNTQPVNRVMFLEGKRYAVDFVQALGASIRNPKVVAKAVQDLERNAEAQPYSRAQGIKEVIQLLEVKS</sequence>
<proteinExistence type="predicted"/>
<dbReference type="RefSeq" id="WP_175362546.1">
    <property type="nucleotide sequence ID" value="NZ_JABFMR010000008.1"/>
</dbReference>
<evidence type="ECO:0000313" key="1">
    <source>
        <dbReference type="EMBL" id="NUT87137.1"/>
    </source>
</evidence>
<evidence type="ECO:0000313" key="2">
    <source>
        <dbReference type="Proteomes" id="UP000536720"/>
    </source>
</evidence>
<protein>
    <submittedName>
        <fullName evidence="1">Uncharacterized protein</fullName>
    </submittedName>
</protein>
<comment type="caution">
    <text evidence="1">The sequence shown here is derived from an EMBL/GenBank/DDBJ whole genome shotgun (WGS) entry which is preliminary data.</text>
</comment>
<gene>
    <name evidence="1" type="ORF">HNO91_11935</name>
</gene>
<dbReference type="Proteomes" id="UP000536720">
    <property type="component" value="Unassembled WGS sequence"/>
</dbReference>
<dbReference type="AlphaFoldDB" id="A0A7Y5Z534"/>